<dbReference type="KEGG" id="ovi:T265_02598"/>
<organism evidence="1 2">
    <name type="scientific">Opisthorchis viverrini</name>
    <name type="common">Southeast Asian liver fluke</name>
    <dbReference type="NCBI Taxonomy" id="6198"/>
    <lineage>
        <taxon>Eukaryota</taxon>
        <taxon>Metazoa</taxon>
        <taxon>Spiralia</taxon>
        <taxon>Lophotrochozoa</taxon>
        <taxon>Platyhelminthes</taxon>
        <taxon>Trematoda</taxon>
        <taxon>Digenea</taxon>
        <taxon>Opisthorchiida</taxon>
        <taxon>Opisthorchiata</taxon>
        <taxon>Opisthorchiidae</taxon>
        <taxon>Opisthorchis</taxon>
    </lineage>
</organism>
<dbReference type="AlphaFoldDB" id="A0A075A6D6"/>
<name>A0A075A6D6_OPIVI</name>
<dbReference type="GeneID" id="20316786"/>
<evidence type="ECO:0000313" key="2">
    <source>
        <dbReference type="Proteomes" id="UP000054324"/>
    </source>
</evidence>
<gene>
    <name evidence="1" type="ORF">T265_02598</name>
</gene>
<keyword evidence="2" id="KW-1185">Reference proteome</keyword>
<dbReference type="OrthoDB" id="6245656at2759"/>
<dbReference type="RefSeq" id="XP_009165141.1">
    <property type="nucleotide sequence ID" value="XM_009166877.1"/>
</dbReference>
<reference evidence="1 2" key="1">
    <citation type="submission" date="2013-11" db="EMBL/GenBank/DDBJ databases">
        <title>Opisthorchis viverrini - life in the bile duct.</title>
        <authorList>
            <person name="Young N.D."/>
            <person name="Nagarajan N."/>
            <person name="Lin S.J."/>
            <person name="Korhonen P.K."/>
            <person name="Jex A.R."/>
            <person name="Hall R.S."/>
            <person name="Safavi-Hemami H."/>
            <person name="Kaewkong W."/>
            <person name="Bertrand D."/>
            <person name="Gao S."/>
            <person name="Seet Q."/>
            <person name="Wongkham S."/>
            <person name="Teh B.T."/>
            <person name="Wongkham C."/>
            <person name="Intapan P.M."/>
            <person name="Maleewong W."/>
            <person name="Yang X."/>
            <person name="Hu M."/>
            <person name="Wang Z."/>
            <person name="Hofmann A."/>
            <person name="Sternberg P.W."/>
            <person name="Tan P."/>
            <person name="Wang J."/>
            <person name="Gasser R.B."/>
        </authorList>
    </citation>
    <scope>NUCLEOTIDE SEQUENCE [LARGE SCALE GENOMIC DNA]</scope>
</reference>
<dbReference type="Proteomes" id="UP000054324">
    <property type="component" value="Unassembled WGS sequence"/>
</dbReference>
<dbReference type="EMBL" id="KL596650">
    <property type="protein sequence ID" value="KER31160.1"/>
    <property type="molecule type" value="Genomic_DNA"/>
</dbReference>
<evidence type="ECO:0000313" key="1">
    <source>
        <dbReference type="EMBL" id="KER31160.1"/>
    </source>
</evidence>
<sequence>MHDAIQVQPDHCYTIHHNFKEHLKSNYHRERKSNIINGLHCVLDFNPTLHMSWQLTDSPHEKTEASALTWIDRRLNSNIHCRSDSHTHEMAQHEGERGKIGSTSGDSGKLPPILTNCVLKDPPFASLAVLSTFAEYHKCRDWTTRRGALKSIIFCYTGAAGRFCGTIGEKTSLKMLRESKFIDWLKAKNVSPLVFGGVHTQIFHSVSNDRRQITVDLYIDHFIPRLAIALRKYAQIPELTAKTIEEILVLPVFYSTSSEVNVAPSSVVIDFVTVNRGLFAAHDIKNRVWGKRTTKSNRRH</sequence>
<protein>
    <submittedName>
        <fullName evidence="1">Uncharacterized protein</fullName>
    </submittedName>
</protein>
<accession>A0A075A6D6</accession>
<proteinExistence type="predicted"/>
<dbReference type="CTD" id="20316786"/>